<dbReference type="Pfam" id="PF13966">
    <property type="entry name" value="zf-RVT"/>
    <property type="match status" value="1"/>
</dbReference>
<dbReference type="Gene3D" id="3.30.420.10">
    <property type="entry name" value="Ribonuclease H-like superfamily/Ribonuclease H"/>
    <property type="match status" value="1"/>
</dbReference>
<name>A0A6D2L113_9BRAS</name>
<dbReference type="InterPro" id="IPR026960">
    <property type="entry name" value="RVT-Znf"/>
</dbReference>
<sequence>MPFNLMIDDCGLVDFPNHGNTLSWRGRRWGKIVRCPLDRALATEEWHDVFPKSHVEHLKMVGSDHRPILAAIDNKILKGRRQFRFDKRWLGQDGFTEALESGWTQKRNDGEAKIVDMISGCRHAISRWRHDNKPYGKEKIAELQKLLEEVQNDDFRTQEELLEITQKLKEAYRDEEQYWKQKSRNMWLKDGDLNTKFYHATTKQRRAINRMVGLHNKTDTWVTGDKEMEKVAVDYFSELFTTTSPDGFSEILEGITGQITDTDNILLTKPATEEEVRSALFLMHPEKAPGPDGMTALFFQRSWPIIKMDILRFINDFLASGCFDKRLNMTNICLIPKTERPTRALPADFRDSVGICPRRLISDNILIAQEMFHGLRTNKSCKGKFMAVKTDMSKAYDRVEWQFVEATMRKMGISISVWYDPWISDSRPRSAICKGINYYPHLMVNQLINSQTSTWNLPLLHQLFESTEIARITGITIATGYRKDTCGWLFTKSGRYTVKSGYRVLQELADEDVIPVFGPDVRRLQAQSWKVKCTTKLQHFIWQIISGCLSVGARLCSRGMRVDPLCVRCGMGDETINHMLFECPPARQAWALSPIPTPLQSFPTDALFSNMAHLFWGLPKDDDMLIFPWLLWFIWKARNYKVFSNDDHDPGDVLESAITEARAWATAQTGEIIGPMARVSYPRTEIEGEWCQIDGAWKDTECRAGLGWYNFDPASGSILVGSCNLRRGLSPLQTELEALVWAIQSMLAHNKRQMNFQTDCSELVTMVSKPPDWPAFAILLEEVEKCKRSFQMFSLTHIPRTKNTKADKLARSARDQPYHVYYVNTVPPVTLPVSN</sequence>
<reference evidence="3" key="1">
    <citation type="submission" date="2020-01" db="EMBL/GenBank/DDBJ databases">
        <authorList>
            <person name="Mishra B."/>
        </authorList>
    </citation>
    <scope>NUCLEOTIDE SEQUENCE [LARGE SCALE GENOMIC DNA]</scope>
</reference>
<accession>A0A6D2L113</accession>
<dbReference type="GO" id="GO:0004523">
    <property type="term" value="F:RNA-DNA hybrid ribonuclease activity"/>
    <property type="evidence" value="ECO:0007669"/>
    <property type="project" value="InterPro"/>
</dbReference>
<dbReference type="OrthoDB" id="1162524at2759"/>
<evidence type="ECO:0008006" key="5">
    <source>
        <dbReference type="Google" id="ProtNLM"/>
    </source>
</evidence>
<evidence type="ECO:0000259" key="1">
    <source>
        <dbReference type="Pfam" id="PF13456"/>
    </source>
</evidence>
<dbReference type="InterPro" id="IPR044730">
    <property type="entry name" value="RNase_H-like_dom_plant"/>
</dbReference>
<dbReference type="CDD" id="cd06222">
    <property type="entry name" value="RNase_H_like"/>
    <property type="match status" value="1"/>
</dbReference>
<dbReference type="PANTHER" id="PTHR34146:SF3">
    <property type="entry name" value="POLYNUCLEOTIDYL TRANSFERASE, RIBONUCLEASE H-LIKE SUPERFAMILY PROTEIN"/>
    <property type="match status" value="1"/>
</dbReference>
<dbReference type="GO" id="GO:0003676">
    <property type="term" value="F:nucleic acid binding"/>
    <property type="evidence" value="ECO:0007669"/>
    <property type="project" value="InterPro"/>
</dbReference>
<evidence type="ECO:0000313" key="3">
    <source>
        <dbReference type="EMBL" id="CAA7058440.1"/>
    </source>
</evidence>
<proteinExistence type="predicted"/>
<organism evidence="3 4">
    <name type="scientific">Microthlaspi erraticum</name>
    <dbReference type="NCBI Taxonomy" id="1685480"/>
    <lineage>
        <taxon>Eukaryota</taxon>
        <taxon>Viridiplantae</taxon>
        <taxon>Streptophyta</taxon>
        <taxon>Embryophyta</taxon>
        <taxon>Tracheophyta</taxon>
        <taxon>Spermatophyta</taxon>
        <taxon>Magnoliopsida</taxon>
        <taxon>eudicotyledons</taxon>
        <taxon>Gunneridae</taxon>
        <taxon>Pentapetalae</taxon>
        <taxon>rosids</taxon>
        <taxon>malvids</taxon>
        <taxon>Brassicales</taxon>
        <taxon>Brassicaceae</taxon>
        <taxon>Coluteocarpeae</taxon>
        <taxon>Microthlaspi</taxon>
    </lineage>
</organism>
<dbReference type="SUPFAM" id="SSF56219">
    <property type="entry name" value="DNase I-like"/>
    <property type="match status" value="1"/>
</dbReference>
<dbReference type="PANTHER" id="PTHR34146">
    <property type="entry name" value="POLYNUCLEOTIDYL TRANSFERASE, RIBONUCLEASE H-LIKE SUPERFAMILY PROTEIN-RELATED"/>
    <property type="match status" value="1"/>
</dbReference>
<evidence type="ECO:0000313" key="4">
    <source>
        <dbReference type="Proteomes" id="UP000467841"/>
    </source>
</evidence>
<evidence type="ECO:0000259" key="2">
    <source>
        <dbReference type="Pfam" id="PF13966"/>
    </source>
</evidence>
<dbReference type="AlphaFoldDB" id="A0A6D2L113"/>
<comment type="caution">
    <text evidence="3">The sequence shown here is derived from an EMBL/GenBank/DDBJ whole genome shotgun (WGS) entry which is preliminary data.</text>
</comment>
<protein>
    <recommendedName>
        <fullName evidence="5">RNase H type-1 domain-containing protein</fullName>
    </recommendedName>
</protein>
<dbReference type="SUPFAM" id="SSF53098">
    <property type="entry name" value="Ribonuclease H-like"/>
    <property type="match status" value="1"/>
</dbReference>
<dbReference type="Proteomes" id="UP000467841">
    <property type="component" value="Unassembled WGS sequence"/>
</dbReference>
<dbReference type="InterPro" id="IPR036397">
    <property type="entry name" value="RNaseH_sf"/>
</dbReference>
<feature type="domain" description="RNase H type-1" evidence="1">
    <location>
        <begin position="693"/>
        <end position="813"/>
    </location>
</feature>
<dbReference type="InterPro" id="IPR012337">
    <property type="entry name" value="RNaseH-like_sf"/>
</dbReference>
<dbReference type="InterPro" id="IPR036691">
    <property type="entry name" value="Endo/exonu/phosph_ase_sf"/>
</dbReference>
<dbReference type="EMBL" id="CACVBM020001718">
    <property type="protein sequence ID" value="CAA7058440.1"/>
    <property type="molecule type" value="Genomic_DNA"/>
</dbReference>
<feature type="domain" description="Reverse transcriptase zinc-binding" evidence="2">
    <location>
        <begin position="496"/>
        <end position="590"/>
    </location>
</feature>
<dbReference type="InterPro" id="IPR002156">
    <property type="entry name" value="RNaseH_domain"/>
</dbReference>
<gene>
    <name evidence="3" type="ORF">MERR_LOCUS45676</name>
</gene>
<keyword evidence="4" id="KW-1185">Reference proteome</keyword>
<dbReference type="Pfam" id="PF13456">
    <property type="entry name" value="RVT_3"/>
    <property type="match status" value="1"/>
</dbReference>